<dbReference type="InterPro" id="IPR008136">
    <property type="entry name" value="CinA_C"/>
</dbReference>
<keyword evidence="4" id="KW-1185">Reference proteome</keyword>
<dbReference type="Gene3D" id="3.40.980.10">
    <property type="entry name" value="MoaB/Mog-like domain"/>
    <property type="match status" value="1"/>
</dbReference>
<dbReference type="SUPFAM" id="SSF142433">
    <property type="entry name" value="CinA-like"/>
    <property type="match status" value="1"/>
</dbReference>
<dbReference type="InterPro" id="IPR036425">
    <property type="entry name" value="MoaB/Mog-like_dom_sf"/>
</dbReference>
<dbReference type="InterPro" id="IPR050101">
    <property type="entry name" value="CinA"/>
</dbReference>
<dbReference type="Proteomes" id="UP001319827">
    <property type="component" value="Chromosome"/>
</dbReference>
<protein>
    <recommendedName>
        <fullName evidence="1">CinA-like protein</fullName>
    </recommendedName>
</protein>
<evidence type="ECO:0000313" key="3">
    <source>
        <dbReference type="EMBL" id="BCR06164.1"/>
    </source>
</evidence>
<dbReference type="InterPro" id="IPR008135">
    <property type="entry name" value="Competence-induced_CinA"/>
</dbReference>
<dbReference type="SUPFAM" id="SSF53218">
    <property type="entry name" value="Molybdenum cofactor biosynthesis proteins"/>
    <property type="match status" value="1"/>
</dbReference>
<dbReference type="PANTHER" id="PTHR13939:SF0">
    <property type="entry name" value="NMN AMIDOHYDROLASE-LIKE PROTEIN YFAY"/>
    <property type="match status" value="1"/>
</dbReference>
<dbReference type="EMBL" id="AP024355">
    <property type="protein sequence ID" value="BCR06164.1"/>
    <property type="molecule type" value="Genomic_DNA"/>
</dbReference>
<proteinExistence type="inferred from homology"/>
<comment type="similarity">
    <text evidence="1">Belongs to the CinA family.</text>
</comment>
<dbReference type="NCBIfam" id="TIGR00199">
    <property type="entry name" value="PncC_domain"/>
    <property type="match status" value="1"/>
</dbReference>
<accession>A0ABM8HZN2</accession>
<dbReference type="Pfam" id="PF02464">
    <property type="entry name" value="CinA"/>
    <property type="match status" value="1"/>
</dbReference>
<reference evidence="3 4" key="1">
    <citation type="journal article" date="2016" name="C (Basel)">
        <title>Selective Growth of and Electricity Production by Marine Exoelectrogenic Bacteria in Self-Aggregated Hydrogel of Microbially Reduced Graphene Oxide.</title>
        <authorList>
            <person name="Yoshida N."/>
            <person name="Goto Y."/>
            <person name="Miyata Y."/>
        </authorList>
    </citation>
    <scope>NUCLEOTIDE SEQUENCE [LARGE SCALE GENOMIC DNA]</scope>
    <source>
        <strain evidence="3 4">NIT-T3</strain>
    </source>
</reference>
<dbReference type="HAMAP" id="MF_00226_B">
    <property type="entry name" value="CinA_B"/>
    <property type="match status" value="1"/>
</dbReference>
<dbReference type="CDD" id="cd00885">
    <property type="entry name" value="cinA"/>
    <property type="match status" value="1"/>
</dbReference>
<reference evidence="3 4" key="2">
    <citation type="journal article" date="2021" name="Int. J. Syst. Evol. Microbiol.">
        <title>Isolation and Polyphasic Characterization of Desulfuromonas versatilis sp. Nov., an Electrogenic Bacteria Capable of Versatile Metabolism Isolated from a Graphene Oxide-Reducing Enrichment Culture.</title>
        <authorList>
            <person name="Xie L."/>
            <person name="Yoshida N."/>
            <person name="Ishii S."/>
            <person name="Meng L."/>
        </authorList>
    </citation>
    <scope>NUCLEOTIDE SEQUENCE [LARGE SCALE GENOMIC DNA]</scope>
    <source>
        <strain evidence="3 4">NIT-T3</strain>
    </source>
</reference>
<dbReference type="SMART" id="SM00852">
    <property type="entry name" value="MoCF_biosynth"/>
    <property type="match status" value="1"/>
</dbReference>
<feature type="domain" description="MoaB/Mog" evidence="2">
    <location>
        <begin position="6"/>
        <end position="173"/>
    </location>
</feature>
<evidence type="ECO:0000313" key="4">
    <source>
        <dbReference type="Proteomes" id="UP001319827"/>
    </source>
</evidence>
<dbReference type="RefSeq" id="WP_221249540.1">
    <property type="nucleotide sequence ID" value="NZ_AP024355.1"/>
</dbReference>
<dbReference type="InterPro" id="IPR001453">
    <property type="entry name" value="MoaB/Mog_dom"/>
</dbReference>
<dbReference type="Pfam" id="PF00994">
    <property type="entry name" value="MoCF_biosynth"/>
    <property type="match status" value="1"/>
</dbReference>
<dbReference type="InterPro" id="IPR036653">
    <property type="entry name" value="CinA-like_C"/>
</dbReference>
<dbReference type="Gene3D" id="3.90.950.20">
    <property type="entry name" value="CinA-like"/>
    <property type="match status" value="1"/>
</dbReference>
<sequence>MGDRFAVLTIGDELLNGEIADTNTALIGRILGSCGYLLRDSLTVGDVEPDIEEALLYLASCRDVVIVSGGLGPTEDDLTARAAAGAFGRRLVLNDEALGLIRDHFQGLGLDMHPRNEKQALLPQKIRVLPNARGTAPGFLLQHNGKDLFFLPGVPEEMEAMLQASVLPLLRERGGGSLPMQERVLKVFGLSEPKTEELLSRAGLPEGVQVAFGVDFPLVAVKLRASGKSAEESLDRAELLARRALDEFVVAVGEETLAGNVARMLTNAGLSLAVAESCTGGLICSMLTDIPGASAFLERGAVTYANSAKQQWLQVPAQTLAEQGAVSEATALAMARGIRLAAGTDLGLAVTGIAGPEGGTAAKPVGTVFIALDAEDQPKVKGYRFAGGREKIRRLSAIMALEWLRRFAASRRADI</sequence>
<dbReference type="PANTHER" id="PTHR13939">
    <property type="entry name" value="NICOTINAMIDE-NUCLEOTIDE AMIDOHYDROLASE PNCC"/>
    <property type="match status" value="1"/>
</dbReference>
<organism evidence="3 4">
    <name type="scientific">Desulfuromonas versatilis</name>
    <dbReference type="NCBI Taxonomy" id="2802975"/>
    <lineage>
        <taxon>Bacteria</taxon>
        <taxon>Pseudomonadati</taxon>
        <taxon>Thermodesulfobacteriota</taxon>
        <taxon>Desulfuromonadia</taxon>
        <taxon>Desulfuromonadales</taxon>
        <taxon>Desulfuromonadaceae</taxon>
        <taxon>Desulfuromonas</taxon>
    </lineage>
</organism>
<dbReference type="NCBIfam" id="TIGR00200">
    <property type="entry name" value="cinA_nterm"/>
    <property type="match status" value="1"/>
</dbReference>
<dbReference type="PIRSF" id="PIRSF006728">
    <property type="entry name" value="CinA"/>
    <property type="match status" value="1"/>
</dbReference>
<name>A0ABM8HZN2_9BACT</name>
<gene>
    <name evidence="3" type="ORF">DESUT3_32330</name>
</gene>
<evidence type="ECO:0000259" key="2">
    <source>
        <dbReference type="SMART" id="SM00852"/>
    </source>
</evidence>
<evidence type="ECO:0000256" key="1">
    <source>
        <dbReference type="HAMAP-Rule" id="MF_00226"/>
    </source>
</evidence>